<reference evidence="1" key="1">
    <citation type="submission" date="2022-10" db="EMBL/GenBank/DDBJ databases">
        <title>Culturing micro-colonial fungi from biological soil crusts in the Mojave desert and describing Neophaeococcomyces mojavensis, and introducing the new genera and species Taxawa tesnikishii.</title>
        <authorList>
            <person name="Kurbessoian T."/>
            <person name="Stajich J.E."/>
        </authorList>
    </citation>
    <scope>NUCLEOTIDE SEQUENCE</scope>
    <source>
        <strain evidence="1">JES_112</strain>
    </source>
</reference>
<evidence type="ECO:0000313" key="2">
    <source>
        <dbReference type="Proteomes" id="UP001172386"/>
    </source>
</evidence>
<comment type="caution">
    <text evidence="1">The sequence shown here is derived from an EMBL/GenBank/DDBJ whole genome shotgun (WGS) entry which is preliminary data.</text>
</comment>
<dbReference type="EMBL" id="JAPDRQ010000324">
    <property type="protein sequence ID" value="KAJ9650635.1"/>
    <property type="molecule type" value="Genomic_DNA"/>
</dbReference>
<accession>A0ACC2ZT05</accession>
<sequence length="267" mass="30234">MTSSPPLTPAGTPLDSREHQLLVPPKPTLTPLIICFHGSGSNPLPSWDILVAILSKTYRVLLYDRGPKNPSPEEDLPAMKAYLKSKGLESRYILVAHSYGGAFAKLFLHRHSQEVAGMVLVETGQEGGLSEKVRRELTKRCMLGDLPLVVIRGNSMIRQWKELEESEAAMASATEEEKDRMKTRRAWLDAADLEDEKLKKAQLGISKNGKYLCLPDCGHDVIRARPEVVAEEVRWVIEQVRFQKRKKCPASEVSIWQTWKEFFWKRG</sequence>
<keyword evidence="2" id="KW-1185">Reference proteome</keyword>
<protein>
    <submittedName>
        <fullName evidence="1">Uncharacterized protein</fullName>
    </submittedName>
</protein>
<dbReference type="Proteomes" id="UP001172386">
    <property type="component" value="Unassembled WGS sequence"/>
</dbReference>
<evidence type="ECO:0000313" key="1">
    <source>
        <dbReference type="EMBL" id="KAJ9650635.1"/>
    </source>
</evidence>
<proteinExistence type="predicted"/>
<gene>
    <name evidence="1" type="ORF">H2198_010073</name>
</gene>
<name>A0ACC2ZT05_9EURO</name>
<organism evidence="1 2">
    <name type="scientific">Neophaeococcomyces mojaviensis</name>
    <dbReference type="NCBI Taxonomy" id="3383035"/>
    <lineage>
        <taxon>Eukaryota</taxon>
        <taxon>Fungi</taxon>
        <taxon>Dikarya</taxon>
        <taxon>Ascomycota</taxon>
        <taxon>Pezizomycotina</taxon>
        <taxon>Eurotiomycetes</taxon>
        <taxon>Chaetothyriomycetidae</taxon>
        <taxon>Chaetothyriales</taxon>
        <taxon>Chaetothyriales incertae sedis</taxon>
        <taxon>Neophaeococcomyces</taxon>
    </lineage>
</organism>